<accession>A0A934SWW0</accession>
<dbReference type="AlphaFoldDB" id="A0A934SWW0"/>
<keyword evidence="4" id="KW-1185">Reference proteome</keyword>
<proteinExistence type="predicted"/>
<evidence type="ECO:0000313" key="3">
    <source>
        <dbReference type="EMBL" id="MBK4734327.1"/>
    </source>
</evidence>
<feature type="transmembrane region" description="Helical" evidence="1">
    <location>
        <begin position="174"/>
        <end position="192"/>
    </location>
</feature>
<comment type="caution">
    <text evidence="3">The sequence shown here is derived from an EMBL/GenBank/DDBJ whole genome shotgun (WGS) entry which is preliminary data.</text>
</comment>
<feature type="transmembrane region" description="Helical" evidence="1">
    <location>
        <begin position="204"/>
        <end position="224"/>
    </location>
</feature>
<feature type="transmembrane region" description="Helical" evidence="1">
    <location>
        <begin position="236"/>
        <end position="255"/>
    </location>
</feature>
<keyword evidence="1" id="KW-0472">Membrane</keyword>
<dbReference type="Pfam" id="PF01757">
    <property type="entry name" value="Acyl_transf_3"/>
    <property type="match status" value="1"/>
</dbReference>
<feature type="transmembrane region" description="Helical" evidence="1">
    <location>
        <begin position="149"/>
        <end position="167"/>
    </location>
</feature>
<feature type="transmembrane region" description="Helical" evidence="1">
    <location>
        <begin position="292"/>
        <end position="314"/>
    </location>
</feature>
<dbReference type="EMBL" id="JAEPBG010000002">
    <property type="protein sequence ID" value="MBK4734327.1"/>
    <property type="molecule type" value="Genomic_DNA"/>
</dbReference>
<feature type="transmembrane region" description="Helical" evidence="1">
    <location>
        <begin position="56"/>
        <end position="76"/>
    </location>
</feature>
<feature type="transmembrane region" description="Helical" evidence="1">
    <location>
        <begin position="334"/>
        <end position="353"/>
    </location>
</feature>
<evidence type="ECO:0000259" key="2">
    <source>
        <dbReference type="Pfam" id="PF01757"/>
    </source>
</evidence>
<organism evidence="3 4">
    <name type="scientific">Noviherbaspirillum pedocola</name>
    <dbReference type="NCBI Taxonomy" id="2801341"/>
    <lineage>
        <taxon>Bacteria</taxon>
        <taxon>Pseudomonadati</taxon>
        <taxon>Pseudomonadota</taxon>
        <taxon>Betaproteobacteria</taxon>
        <taxon>Burkholderiales</taxon>
        <taxon>Oxalobacteraceae</taxon>
        <taxon>Noviherbaspirillum</taxon>
    </lineage>
</organism>
<evidence type="ECO:0000256" key="1">
    <source>
        <dbReference type="SAM" id="Phobius"/>
    </source>
</evidence>
<reference evidence="3" key="1">
    <citation type="submission" date="2021-01" db="EMBL/GenBank/DDBJ databases">
        <title>Genome sequence of strain Noviherbaspirillum sp. DKR-6.</title>
        <authorList>
            <person name="Chaudhary D.K."/>
        </authorList>
    </citation>
    <scope>NUCLEOTIDE SEQUENCE</scope>
    <source>
        <strain evidence="3">DKR-6</strain>
    </source>
</reference>
<feature type="transmembrane region" description="Helical" evidence="1">
    <location>
        <begin position="122"/>
        <end position="143"/>
    </location>
</feature>
<keyword evidence="3" id="KW-0012">Acyltransferase</keyword>
<feature type="domain" description="Acyltransferase 3" evidence="2">
    <location>
        <begin position="28"/>
        <end position="349"/>
    </location>
</feature>
<keyword evidence="3" id="KW-0808">Transferase</keyword>
<gene>
    <name evidence="3" type="ORF">JJB74_06905</name>
</gene>
<protein>
    <submittedName>
        <fullName evidence="3">Acyltransferase</fullName>
    </submittedName>
</protein>
<dbReference type="RefSeq" id="WP_200591080.1">
    <property type="nucleotide sequence ID" value="NZ_JAEPBG010000002.1"/>
</dbReference>
<name>A0A934SWW0_9BURK</name>
<dbReference type="InterPro" id="IPR050879">
    <property type="entry name" value="Acyltransferase_3"/>
</dbReference>
<dbReference type="InterPro" id="IPR002656">
    <property type="entry name" value="Acyl_transf_3_dom"/>
</dbReference>
<dbReference type="GO" id="GO:0016747">
    <property type="term" value="F:acyltransferase activity, transferring groups other than amino-acyl groups"/>
    <property type="evidence" value="ECO:0007669"/>
    <property type="project" value="InterPro"/>
</dbReference>
<dbReference type="PANTHER" id="PTHR23028">
    <property type="entry name" value="ACETYLTRANSFERASE"/>
    <property type="match status" value="1"/>
</dbReference>
<dbReference type="Proteomes" id="UP000622890">
    <property type="component" value="Unassembled WGS sequence"/>
</dbReference>
<feature type="transmembrane region" description="Helical" evidence="1">
    <location>
        <begin position="267"/>
        <end position="285"/>
    </location>
</feature>
<feature type="transmembrane region" description="Helical" evidence="1">
    <location>
        <begin position="96"/>
        <end position="115"/>
    </location>
</feature>
<evidence type="ECO:0000313" key="4">
    <source>
        <dbReference type="Proteomes" id="UP000622890"/>
    </source>
</evidence>
<sequence>MTSNVKPVPGMDAAIQPSKPARRYFELLDGIRGVAALMVILYHVHDYFHPITAQESYLAVDLFFVLSGVVIANSYARRLESGMSFLEFAWVRYVRLYPFYLLGLALGLVALTLGHPPDVSPIYAVVFGLLLLPNIAASPMLFAFPLNPASWSLFFELLANFAYALTVRRLSKRALISIMTLSALGMAFALVFGYKHTLDLGWRIHNFAGGAVRVGYSFFAGVLLHRIDAERQRPPIAGALGTALSALLLLTAALLLKLGPADNFKPYFDFFIVVAVFPALTYLAMHCQPSPALARVCSFLGAISYGIYVLHSPLKELLDRVFDLAGHGAFLNRHAPWTGMVFVAALVPLVWYIDRVADAPVRRALLAARKRQSPSADAAGT</sequence>
<keyword evidence="1" id="KW-0812">Transmembrane</keyword>
<keyword evidence="1" id="KW-1133">Transmembrane helix</keyword>
<dbReference type="PANTHER" id="PTHR23028:SF134">
    <property type="entry name" value="PUTATIVE (AFU_ORTHOLOGUE AFUA_4G08520)-RELATED"/>
    <property type="match status" value="1"/>
</dbReference>